<dbReference type="NCBIfam" id="NF008967">
    <property type="entry name" value="PRK12313.1"/>
    <property type="match status" value="1"/>
</dbReference>
<dbReference type="InterPro" id="IPR006048">
    <property type="entry name" value="A-amylase/branching_C"/>
</dbReference>
<dbReference type="GO" id="GO:0003844">
    <property type="term" value="F:1,4-alpha-glucan branching enzyme activity"/>
    <property type="evidence" value="ECO:0007669"/>
    <property type="project" value="UniProtKB-UniRule"/>
</dbReference>
<dbReference type="Pfam" id="PF00128">
    <property type="entry name" value="Alpha-amylase"/>
    <property type="match status" value="1"/>
</dbReference>
<dbReference type="InterPro" id="IPR004193">
    <property type="entry name" value="Glyco_hydro_13_N"/>
</dbReference>
<dbReference type="Gene3D" id="2.60.40.10">
    <property type="entry name" value="Immunoglobulins"/>
    <property type="match status" value="2"/>
</dbReference>
<dbReference type="FunFam" id="2.60.40.1180:FF:000002">
    <property type="entry name" value="1,4-alpha-glucan branching enzyme GlgB"/>
    <property type="match status" value="1"/>
</dbReference>
<keyword evidence="5 10" id="KW-0321">Glycogen metabolism</keyword>
<organism evidence="14 15">
    <name type="scientific">Streptomyces phyllanthi</name>
    <dbReference type="NCBI Taxonomy" id="1803180"/>
    <lineage>
        <taxon>Bacteria</taxon>
        <taxon>Bacillati</taxon>
        <taxon>Actinomycetota</taxon>
        <taxon>Actinomycetes</taxon>
        <taxon>Kitasatosporales</taxon>
        <taxon>Streptomycetaceae</taxon>
        <taxon>Streptomyces</taxon>
    </lineage>
</organism>
<dbReference type="InterPro" id="IPR037439">
    <property type="entry name" value="Branching_enzy"/>
</dbReference>
<evidence type="ECO:0000256" key="6">
    <source>
        <dbReference type="ARBA" id="ARBA00022676"/>
    </source>
</evidence>
<evidence type="ECO:0000256" key="10">
    <source>
        <dbReference type="HAMAP-Rule" id="MF_00685"/>
    </source>
</evidence>
<evidence type="ECO:0000256" key="8">
    <source>
        <dbReference type="ARBA" id="ARBA00023056"/>
    </source>
</evidence>
<dbReference type="NCBIfam" id="TIGR01515">
    <property type="entry name" value="branching_enzym"/>
    <property type="match status" value="1"/>
</dbReference>
<evidence type="ECO:0000256" key="11">
    <source>
        <dbReference type="PIRSR" id="PIRSR000463-1"/>
    </source>
</evidence>
<keyword evidence="15" id="KW-1185">Reference proteome</keyword>
<dbReference type="OrthoDB" id="9800174at2"/>
<evidence type="ECO:0000313" key="14">
    <source>
        <dbReference type="EMBL" id="MPY41174.1"/>
    </source>
</evidence>
<sequence>MGPGRPQPRPARRARGHGLARPARPRPGPVRCLPGVRRAVRRDLPLGPGQLRASGPTAASGPHLHGRESALVTTAPHIPAVPALAPTDLERLVTGEICDPHALLGAHPDDDGVTLRVLRPLADAVRVTDPAGGLLLSLRHEGGGVFTGRLPDRTVPDYRISVSYGEQTHEYDDPYRFPPTLGELDLHLVREGRHERLWQVLGANVREHESGRGPVTGTSFAVWAPNARAVRLVGDLNHWDGRAHPMRSLGFSGVWELFVPGVGDGCRYKYEILTRDGRWIQKADPLASHAESAPGTASVVFTSRHRWGDTAWMARRAGSGAHREPMSVYEVHLGSWRPGLGYRELACELPAYVKALGFTHVEFMPVAEHPFGGSWGYQISSYYAPMSRLGSPDDFRSLVDALHQAGIGVIVDWVPAHFPKDDWALARFDGTPLYEHPDPRRGEHPDWGTLVFDYGRDEVRNFLVANALYWCAEFHVDGLRVDAVASMLYLDYSRAEGQWLPNVYGGREHLEAVEFLQEVNATVPRLNPGAVTVAEESTAWDGVTRPTDHGGLGFHLKWNMGWMHDSLSYMSKDPVYRQYHHHSMTFPAVYAHSENHLLPISHDEVVHGKGSLLAKMPGDRWQQLANLRAYLAFMWAFPGKQLLFMGQEFAQDTEWSADTGPDWSMLRHAPHRAVRDLVRDLNRAYLAEPALWSRDSEPAGFRWIEADAAQDNLYSFVRHGTSDETLVCVFNFQPTHRHGFRLALPHAGDWAEALNTDAERYGGSGAVNPGRIRAVAEPLRGFPAHATVVLPPLGAVWLRPQ</sequence>
<dbReference type="InterPro" id="IPR006407">
    <property type="entry name" value="GlgB"/>
</dbReference>
<dbReference type="SUPFAM" id="SSF51011">
    <property type="entry name" value="Glycosyl hydrolase domain"/>
    <property type="match status" value="1"/>
</dbReference>
<dbReference type="FunFam" id="3.20.20.80:FF:000003">
    <property type="entry name" value="1,4-alpha-glucan branching enzyme GlgB"/>
    <property type="match status" value="1"/>
</dbReference>
<dbReference type="InterPro" id="IPR044143">
    <property type="entry name" value="GlgB_N_E_set_prok"/>
</dbReference>
<dbReference type="Pfam" id="PF02922">
    <property type="entry name" value="CBM_48"/>
    <property type="match status" value="1"/>
</dbReference>
<comment type="subunit">
    <text evidence="4 10">Monomer.</text>
</comment>
<dbReference type="PANTHER" id="PTHR43651">
    <property type="entry name" value="1,4-ALPHA-GLUCAN-BRANCHING ENZYME"/>
    <property type="match status" value="1"/>
</dbReference>
<evidence type="ECO:0000313" key="15">
    <source>
        <dbReference type="Proteomes" id="UP000326979"/>
    </source>
</evidence>
<dbReference type="PIRSF" id="PIRSF000463">
    <property type="entry name" value="GlgB"/>
    <property type="match status" value="1"/>
</dbReference>
<evidence type="ECO:0000256" key="9">
    <source>
        <dbReference type="ARBA" id="ARBA00023277"/>
    </source>
</evidence>
<accession>A0A5N8W4E4</accession>
<dbReference type="Pfam" id="PF02806">
    <property type="entry name" value="Alpha-amylase_C"/>
    <property type="match status" value="1"/>
</dbReference>
<dbReference type="SUPFAM" id="SSF81296">
    <property type="entry name" value="E set domains"/>
    <property type="match status" value="2"/>
</dbReference>
<dbReference type="NCBIfam" id="NF003811">
    <property type="entry name" value="PRK05402.1"/>
    <property type="match status" value="1"/>
</dbReference>
<dbReference type="Pfam" id="PF22019">
    <property type="entry name" value="GlgB_N"/>
    <property type="match status" value="1"/>
</dbReference>
<dbReference type="InterPro" id="IPR054169">
    <property type="entry name" value="GlgB_N"/>
</dbReference>
<dbReference type="GO" id="GO:0004553">
    <property type="term" value="F:hydrolase activity, hydrolyzing O-glycosyl compounds"/>
    <property type="evidence" value="ECO:0007669"/>
    <property type="project" value="InterPro"/>
</dbReference>
<dbReference type="CDD" id="cd02855">
    <property type="entry name" value="E_set_GBE_prok_N"/>
    <property type="match status" value="1"/>
</dbReference>
<feature type="active site" description="Nucleophile" evidence="10 11">
    <location>
        <position position="482"/>
    </location>
</feature>
<feature type="region of interest" description="Disordered" evidence="12">
    <location>
        <begin position="1"/>
        <end position="37"/>
    </location>
</feature>
<dbReference type="SUPFAM" id="SSF51445">
    <property type="entry name" value="(Trans)glycosidases"/>
    <property type="match status" value="1"/>
</dbReference>
<proteinExistence type="inferred from homology"/>
<comment type="pathway">
    <text evidence="2 10">Glycan biosynthesis; glycogen biosynthesis.</text>
</comment>
<name>A0A5N8W4E4_9ACTN</name>
<dbReference type="AlphaFoldDB" id="A0A5N8W4E4"/>
<dbReference type="InterPro" id="IPR013783">
    <property type="entry name" value="Ig-like_fold"/>
</dbReference>
<dbReference type="EC" id="2.4.1.18" evidence="10"/>
<evidence type="ECO:0000256" key="2">
    <source>
        <dbReference type="ARBA" id="ARBA00004964"/>
    </source>
</evidence>
<feature type="domain" description="Glycosyl hydrolase family 13 catalytic" evidence="13">
    <location>
        <begin position="330"/>
        <end position="679"/>
    </location>
</feature>
<evidence type="ECO:0000259" key="13">
    <source>
        <dbReference type="SMART" id="SM00642"/>
    </source>
</evidence>
<comment type="catalytic activity">
    <reaction evidence="1 10">
        <text>Transfers a segment of a (1-&gt;4)-alpha-D-glucan chain to a primary hydroxy group in a similar glucan chain.</text>
        <dbReference type="EC" id="2.4.1.18"/>
    </reaction>
</comment>
<dbReference type="InterPro" id="IPR006047">
    <property type="entry name" value="GH13_cat_dom"/>
</dbReference>
<evidence type="ECO:0000256" key="12">
    <source>
        <dbReference type="SAM" id="MobiDB-lite"/>
    </source>
</evidence>
<dbReference type="HAMAP" id="MF_00685">
    <property type="entry name" value="GlgB"/>
    <property type="match status" value="1"/>
</dbReference>
<dbReference type="Gene3D" id="2.60.40.1180">
    <property type="entry name" value="Golgi alpha-mannosidase II"/>
    <property type="match status" value="1"/>
</dbReference>
<evidence type="ECO:0000256" key="3">
    <source>
        <dbReference type="ARBA" id="ARBA00009000"/>
    </source>
</evidence>
<dbReference type="GO" id="GO:0043169">
    <property type="term" value="F:cation binding"/>
    <property type="evidence" value="ECO:0007669"/>
    <property type="project" value="InterPro"/>
</dbReference>
<dbReference type="CDD" id="cd11322">
    <property type="entry name" value="AmyAc_Glg_BE"/>
    <property type="match status" value="1"/>
</dbReference>
<keyword evidence="8 10" id="KW-0320">Glycogen biosynthesis</keyword>
<feature type="region of interest" description="Disordered" evidence="12">
    <location>
        <begin position="45"/>
        <end position="64"/>
    </location>
</feature>
<dbReference type="InterPro" id="IPR013780">
    <property type="entry name" value="Glyco_hydro_b"/>
</dbReference>
<dbReference type="UniPathway" id="UPA00164"/>
<dbReference type="InterPro" id="IPR014756">
    <property type="entry name" value="Ig_E-set"/>
</dbReference>
<dbReference type="EMBL" id="VJZE01000084">
    <property type="protein sequence ID" value="MPY41174.1"/>
    <property type="molecule type" value="Genomic_DNA"/>
</dbReference>
<dbReference type="SMART" id="SM00642">
    <property type="entry name" value="Aamy"/>
    <property type="match status" value="1"/>
</dbReference>
<dbReference type="PANTHER" id="PTHR43651:SF3">
    <property type="entry name" value="1,4-ALPHA-GLUCAN-BRANCHING ENZYME"/>
    <property type="match status" value="1"/>
</dbReference>
<feature type="active site" description="Proton donor" evidence="10 11">
    <location>
        <position position="535"/>
    </location>
</feature>
<evidence type="ECO:0000256" key="5">
    <source>
        <dbReference type="ARBA" id="ARBA00022600"/>
    </source>
</evidence>
<protein>
    <recommendedName>
        <fullName evidence="10">1,4-alpha-glucan branching enzyme GlgB</fullName>
        <ecNumber evidence="10">2.4.1.18</ecNumber>
    </recommendedName>
    <alternativeName>
        <fullName evidence="10">1,4-alpha-D-glucan:1,4-alpha-D-glucan 6-glucosyl-transferase</fullName>
    </alternativeName>
    <alternativeName>
        <fullName evidence="10">Alpha-(1-&gt;4)-glucan branching enzyme</fullName>
    </alternativeName>
    <alternativeName>
        <fullName evidence="10">Glycogen branching enzyme</fullName>
        <shortName evidence="10">BE</shortName>
    </alternativeName>
</protein>
<dbReference type="InterPro" id="IPR017853">
    <property type="entry name" value="GH"/>
</dbReference>
<dbReference type="Gene3D" id="3.20.20.80">
    <property type="entry name" value="Glycosidases"/>
    <property type="match status" value="1"/>
</dbReference>
<evidence type="ECO:0000256" key="1">
    <source>
        <dbReference type="ARBA" id="ARBA00000826"/>
    </source>
</evidence>
<dbReference type="GO" id="GO:0005978">
    <property type="term" value="P:glycogen biosynthetic process"/>
    <property type="evidence" value="ECO:0007669"/>
    <property type="project" value="UniProtKB-UniRule"/>
</dbReference>
<evidence type="ECO:0000256" key="7">
    <source>
        <dbReference type="ARBA" id="ARBA00022679"/>
    </source>
</evidence>
<comment type="similarity">
    <text evidence="3 10">Belongs to the glycosyl hydrolase 13 family. GlgB subfamily.</text>
</comment>
<keyword evidence="9 10" id="KW-0119">Carbohydrate metabolism</keyword>
<keyword evidence="7 10" id="KW-0808">Transferase</keyword>
<dbReference type="FunFam" id="2.60.40.10:FF:000169">
    <property type="entry name" value="1,4-alpha-glucan branching enzyme GlgB"/>
    <property type="match status" value="1"/>
</dbReference>
<keyword evidence="6 10" id="KW-0328">Glycosyltransferase</keyword>
<dbReference type="Proteomes" id="UP000326979">
    <property type="component" value="Unassembled WGS sequence"/>
</dbReference>
<comment type="caution">
    <text evidence="14">The sequence shown here is derived from an EMBL/GenBank/DDBJ whole genome shotgun (WGS) entry which is preliminary data.</text>
</comment>
<comment type="function">
    <text evidence="10">Catalyzes the formation of the alpha-1,6-glucosidic linkages in glycogen by scission of a 1,4-alpha-linked oligosaccharide from growing alpha-1,4-glucan chains and the subsequent attachment of the oligosaccharide to the alpha-1,6 position.</text>
</comment>
<gene>
    <name evidence="10 14" type="primary">glgB</name>
    <name evidence="14" type="ORF">FNH04_15025</name>
</gene>
<reference evidence="14 15" key="1">
    <citation type="submission" date="2019-07" db="EMBL/GenBank/DDBJ databases">
        <title>New species of Amycolatopsis and Streptomyces.</title>
        <authorList>
            <person name="Duangmal K."/>
            <person name="Teo W.F.A."/>
            <person name="Lipun K."/>
        </authorList>
    </citation>
    <scope>NUCLEOTIDE SEQUENCE [LARGE SCALE GENOMIC DNA]</scope>
    <source>
        <strain evidence="14 15">TISTR 2346</strain>
    </source>
</reference>
<evidence type="ECO:0000256" key="4">
    <source>
        <dbReference type="ARBA" id="ARBA00011245"/>
    </source>
</evidence>
<dbReference type="GO" id="GO:0005829">
    <property type="term" value="C:cytosol"/>
    <property type="evidence" value="ECO:0007669"/>
    <property type="project" value="TreeGrafter"/>
</dbReference>